<accession>A0A6N7PND0</accession>
<dbReference type="EMBL" id="WJIE01000003">
    <property type="protein sequence ID" value="MRG92306.1"/>
    <property type="molecule type" value="Genomic_DNA"/>
</dbReference>
<evidence type="ECO:0000313" key="1">
    <source>
        <dbReference type="EMBL" id="MRG92306.1"/>
    </source>
</evidence>
<dbReference type="AlphaFoldDB" id="A0A6N7PND0"/>
<dbReference type="Proteomes" id="UP000440224">
    <property type="component" value="Unassembled WGS sequence"/>
</dbReference>
<sequence length="76" mass="8053">MQALKARVQNGRIVVDEPTDLPEGTVLDLVVADPGDELDEDERAALHTALDEGLADMQAGGGIDAETLLDELRARG</sequence>
<protein>
    <recommendedName>
        <fullName evidence="3">DUF104 domain-containing protein</fullName>
    </recommendedName>
</protein>
<reference evidence="1 2" key="1">
    <citation type="submission" date="2019-10" db="EMBL/GenBank/DDBJ databases">
        <title>A soil myxobacterium in the family Polyangiaceae.</title>
        <authorList>
            <person name="Li Y."/>
            <person name="Wang J."/>
        </authorList>
    </citation>
    <scope>NUCLEOTIDE SEQUENCE [LARGE SCALE GENOMIC DNA]</scope>
    <source>
        <strain evidence="1 2">DSM 14734</strain>
    </source>
</reference>
<keyword evidence="2" id="KW-1185">Reference proteome</keyword>
<name>A0A6N7PND0_9BACT</name>
<proteinExistence type="predicted"/>
<dbReference type="RefSeq" id="WP_153819198.1">
    <property type="nucleotide sequence ID" value="NZ_WJIE01000003.1"/>
</dbReference>
<gene>
    <name evidence="1" type="ORF">GF068_10250</name>
</gene>
<evidence type="ECO:0000313" key="2">
    <source>
        <dbReference type="Proteomes" id="UP000440224"/>
    </source>
</evidence>
<organism evidence="1 2">
    <name type="scientific">Polyangium spumosum</name>
    <dbReference type="NCBI Taxonomy" id="889282"/>
    <lineage>
        <taxon>Bacteria</taxon>
        <taxon>Pseudomonadati</taxon>
        <taxon>Myxococcota</taxon>
        <taxon>Polyangia</taxon>
        <taxon>Polyangiales</taxon>
        <taxon>Polyangiaceae</taxon>
        <taxon>Polyangium</taxon>
    </lineage>
</organism>
<evidence type="ECO:0008006" key="3">
    <source>
        <dbReference type="Google" id="ProtNLM"/>
    </source>
</evidence>
<comment type="caution">
    <text evidence="1">The sequence shown here is derived from an EMBL/GenBank/DDBJ whole genome shotgun (WGS) entry which is preliminary data.</text>
</comment>
<dbReference type="OrthoDB" id="5522240at2"/>